<proteinExistence type="predicted"/>
<comment type="caution">
    <text evidence="8">The sequence shown here is derived from an EMBL/GenBank/DDBJ whole genome shotgun (WGS) entry which is preliminary data.</text>
</comment>
<evidence type="ECO:0000256" key="2">
    <source>
        <dbReference type="ARBA" id="ARBA00022771"/>
    </source>
</evidence>
<dbReference type="SUPFAM" id="SSF161219">
    <property type="entry name" value="CHY zinc finger-like"/>
    <property type="match status" value="1"/>
</dbReference>
<dbReference type="InParanoid" id="A0A2R5GTZ9"/>
<evidence type="ECO:0000313" key="8">
    <source>
        <dbReference type="EMBL" id="GBG34342.1"/>
    </source>
</evidence>
<dbReference type="GO" id="GO:0005634">
    <property type="term" value="C:nucleus"/>
    <property type="evidence" value="ECO:0007669"/>
    <property type="project" value="TreeGrafter"/>
</dbReference>
<keyword evidence="2 4" id="KW-0863">Zinc-finger</keyword>
<dbReference type="GO" id="GO:0061630">
    <property type="term" value="F:ubiquitin protein ligase activity"/>
    <property type="evidence" value="ECO:0007669"/>
    <property type="project" value="TreeGrafter"/>
</dbReference>
<evidence type="ECO:0000256" key="3">
    <source>
        <dbReference type="ARBA" id="ARBA00022833"/>
    </source>
</evidence>
<feature type="domain" description="RING-type" evidence="5">
    <location>
        <begin position="431"/>
        <end position="473"/>
    </location>
</feature>
<dbReference type="OrthoDB" id="411372at2759"/>
<dbReference type="PROSITE" id="PS50089">
    <property type="entry name" value="ZF_RING_2"/>
    <property type="match status" value="1"/>
</dbReference>
<dbReference type="AlphaFoldDB" id="A0A2R5GTZ9"/>
<dbReference type="GO" id="GO:0006511">
    <property type="term" value="P:ubiquitin-dependent protein catabolic process"/>
    <property type="evidence" value="ECO:0007669"/>
    <property type="project" value="TreeGrafter"/>
</dbReference>
<dbReference type="EMBL" id="BEYU01000188">
    <property type="protein sequence ID" value="GBG34342.1"/>
    <property type="molecule type" value="Genomic_DNA"/>
</dbReference>
<keyword evidence="9" id="KW-1185">Reference proteome</keyword>
<dbReference type="Pfam" id="PF05495">
    <property type="entry name" value="zf-CHY"/>
    <property type="match status" value="1"/>
</dbReference>
<evidence type="ECO:0000259" key="6">
    <source>
        <dbReference type="PROSITE" id="PS51266"/>
    </source>
</evidence>
<dbReference type="InterPro" id="IPR037274">
    <property type="entry name" value="Znf_CHY_sf"/>
</dbReference>
<keyword evidence="1" id="KW-0479">Metal-binding</keyword>
<protein>
    <submittedName>
        <fullName evidence="8">Zinc finger protein BRUTUS</fullName>
    </submittedName>
</protein>
<dbReference type="PROSITE" id="PS51270">
    <property type="entry name" value="ZF_CTCHY"/>
    <property type="match status" value="1"/>
</dbReference>
<dbReference type="GO" id="GO:0016567">
    <property type="term" value="P:protein ubiquitination"/>
    <property type="evidence" value="ECO:0007669"/>
    <property type="project" value="TreeGrafter"/>
</dbReference>
<dbReference type="Gene3D" id="3.30.40.10">
    <property type="entry name" value="Zinc/RING finger domain, C3HC4 (zinc finger)"/>
    <property type="match status" value="1"/>
</dbReference>
<dbReference type="Proteomes" id="UP000241890">
    <property type="component" value="Unassembled WGS sequence"/>
</dbReference>
<evidence type="ECO:0000256" key="4">
    <source>
        <dbReference type="PROSITE-ProRule" id="PRU00601"/>
    </source>
</evidence>
<dbReference type="InterPro" id="IPR001841">
    <property type="entry name" value="Znf_RING"/>
</dbReference>
<dbReference type="PANTHER" id="PTHR21319">
    <property type="entry name" value="RING FINGER AND CHY ZINC FINGER DOMAIN-CONTAINING PROTEIN 1"/>
    <property type="match status" value="1"/>
</dbReference>
<dbReference type="InterPro" id="IPR008913">
    <property type="entry name" value="Znf_CHY"/>
</dbReference>
<gene>
    <name evidence="8" type="ORF">FCC1311_105652</name>
</gene>
<sequence length="547" mass="63067">MLPHLELMEIHDCLRREVAELSERVQQLKLSAGKSEHWPDALRRLLQQFDFFFVVYHSHSKAEDDVIIPALVHKGLAEEASAELHEEHDGQSRAFEEVRILLLHLRGQDVAQLDMRRSQELRQLVDHLADLVDRIRASVMLHFRKEEEELFPLLTQSFGDLELLTLAGHILGSRSSDQVNKYLEMIIRDLPDNDKHFAIESIKEAAQGTRFSLWLERARINGVVPVDLRECRRLTAEDNIAAAPSVHPHCGDTKCCPQQQNVHHYHHYGQQQFQGLQQQQQQQQQQPSLGCKHYRRSCKLVMPCCNRLFTCRLCHDEAITEESIKNGNAVQWHQANRYEIKQMWCMRCATLQPAAASCAVCKISMASYTCNICNLYDDAQHRDIYHCPYCNVCRLGKGLGKDLVHCMKCNACISTKLKNHVCRERTLEDDCSICQTSLFDATEPLQLLDCGHFMHRKCYNDYVKTNIRCPTCRKCVRDMSMVWEKYDRFWEQVLADSAAHTPAKINLRCLQCGAQYDSTRASTSPMLVNLPDKCRQCGSYNTDCTFV</sequence>
<dbReference type="InterPro" id="IPR013083">
    <property type="entry name" value="Znf_RING/FYVE/PHD"/>
</dbReference>
<dbReference type="SMART" id="SM00184">
    <property type="entry name" value="RING"/>
    <property type="match status" value="1"/>
</dbReference>
<dbReference type="Pfam" id="PF01814">
    <property type="entry name" value="Hemerythrin"/>
    <property type="match status" value="1"/>
</dbReference>
<dbReference type="Pfam" id="PF13639">
    <property type="entry name" value="zf-RING_2"/>
    <property type="match status" value="1"/>
</dbReference>
<dbReference type="CDD" id="cd12108">
    <property type="entry name" value="Hr-like"/>
    <property type="match status" value="1"/>
</dbReference>
<evidence type="ECO:0000259" key="5">
    <source>
        <dbReference type="PROSITE" id="PS50089"/>
    </source>
</evidence>
<accession>A0A2R5GTZ9</accession>
<dbReference type="PROSITE" id="PS51266">
    <property type="entry name" value="ZF_CHY"/>
    <property type="match status" value="1"/>
</dbReference>
<evidence type="ECO:0000256" key="1">
    <source>
        <dbReference type="ARBA" id="ARBA00022723"/>
    </source>
</evidence>
<dbReference type="Gene3D" id="1.20.120.520">
    <property type="entry name" value="nmb1532 protein domain like"/>
    <property type="match status" value="1"/>
</dbReference>
<feature type="domain" description="CHY-type" evidence="6">
    <location>
        <begin position="284"/>
        <end position="363"/>
    </location>
</feature>
<dbReference type="InterPro" id="IPR017921">
    <property type="entry name" value="Znf_CTCHY"/>
</dbReference>
<evidence type="ECO:0000259" key="7">
    <source>
        <dbReference type="PROSITE" id="PS51270"/>
    </source>
</evidence>
<evidence type="ECO:0000313" key="9">
    <source>
        <dbReference type="Proteomes" id="UP000241890"/>
    </source>
</evidence>
<dbReference type="SUPFAM" id="SSF161245">
    <property type="entry name" value="Zinc hairpin stack"/>
    <property type="match status" value="1"/>
</dbReference>
<keyword evidence="3" id="KW-0862">Zinc</keyword>
<dbReference type="SUPFAM" id="SSF57850">
    <property type="entry name" value="RING/U-box"/>
    <property type="match status" value="1"/>
</dbReference>
<dbReference type="InterPro" id="IPR012312">
    <property type="entry name" value="Hemerythrin-like"/>
</dbReference>
<dbReference type="InterPro" id="IPR037275">
    <property type="entry name" value="Znf_CTCHY_sf"/>
</dbReference>
<feature type="domain" description="CTCHY-type" evidence="7">
    <location>
        <begin position="365"/>
        <end position="430"/>
    </location>
</feature>
<dbReference type="GO" id="GO:0008270">
    <property type="term" value="F:zinc ion binding"/>
    <property type="evidence" value="ECO:0007669"/>
    <property type="project" value="UniProtKB-KW"/>
</dbReference>
<dbReference type="PANTHER" id="PTHR21319:SF0">
    <property type="entry name" value="AND RING FINGER DOMAIN PROTEIN, PUTATIVE (AFU_ORTHOLOGUE AFUA_1G08900)-RELATED"/>
    <property type="match status" value="1"/>
</dbReference>
<name>A0A2R5GTZ9_9STRA</name>
<reference evidence="8 9" key="1">
    <citation type="submission" date="2017-12" db="EMBL/GenBank/DDBJ databases">
        <title>Sequencing, de novo assembly and annotation of complete genome of a new Thraustochytrid species, strain FCC1311.</title>
        <authorList>
            <person name="Sedici K."/>
            <person name="Godart F."/>
            <person name="Aiese Cigliano R."/>
            <person name="Sanseverino W."/>
            <person name="Barakat M."/>
            <person name="Ortet P."/>
            <person name="Marechal E."/>
            <person name="Cagnac O."/>
            <person name="Amato A."/>
        </authorList>
    </citation>
    <scope>NUCLEOTIDE SEQUENCE [LARGE SCALE GENOMIC DNA]</scope>
</reference>
<organism evidence="8 9">
    <name type="scientific">Hondaea fermentalgiana</name>
    <dbReference type="NCBI Taxonomy" id="2315210"/>
    <lineage>
        <taxon>Eukaryota</taxon>
        <taxon>Sar</taxon>
        <taxon>Stramenopiles</taxon>
        <taxon>Bigyra</taxon>
        <taxon>Labyrinthulomycetes</taxon>
        <taxon>Thraustochytrida</taxon>
        <taxon>Thraustochytriidae</taxon>
        <taxon>Hondaea</taxon>
    </lineage>
</organism>